<dbReference type="PROSITE" id="PS00599">
    <property type="entry name" value="AA_TRANSFER_CLASS_2"/>
    <property type="match status" value="1"/>
</dbReference>
<dbReference type="GO" id="GO:0000105">
    <property type="term" value="P:L-histidine biosynthetic process"/>
    <property type="evidence" value="ECO:0007669"/>
    <property type="project" value="UniProtKB-KW"/>
</dbReference>
<comment type="pathway">
    <text evidence="2">Amino-acid biosynthesis; L-histidine biosynthesis; L-histidine from 5-phospho-alpha-D-ribose 1-diphosphate: step 7/9.</text>
</comment>
<dbReference type="InterPro" id="IPR015424">
    <property type="entry name" value="PyrdxlP-dep_Trfase"/>
</dbReference>
<dbReference type="InterPro" id="IPR015421">
    <property type="entry name" value="PyrdxlP-dep_Trfase_major"/>
</dbReference>
<dbReference type="Pfam" id="PF00155">
    <property type="entry name" value="Aminotran_1_2"/>
    <property type="match status" value="1"/>
</dbReference>
<comment type="cofactor">
    <cofactor evidence="1">
        <name>pyridoxal 5'-phosphate</name>
        <dbReference type="ChEBI" id="CHEBI:597326"/>
    </cofactor>
</comment>
<name>A0A382JDG8_9ZZZZ</name>
<evidence type="ECO:0000256" key="7">
    <source>
        <dbReference type="ARBA" id="ARBA00022679"/>
    </source>
</evidence>
<dbReference type="EC" id="2.6.1.9" evidence="4"/>
<keyword evidence="5" id="KW-0032">Aminotransferase</keyword>
<dbReference type="InterPro" id="IPR050106">
    <property type="entry name" value="HistidinolP_aminotransfase"/>
</dbReference>
<protein>
    <recommendedName>
        <fullName evidence="4">histidinol-phosphate transaminase</fullName>
        <ecNumber evidence="4">2.6.1.9</ecNumber>
    </recommendedName>
</protein>
<dbReference type="Gene3D" id="3.90.1150.10">
    <property type="entry name" value="Aspartate Aminotransferase, domain 1"/>
    <property type="match status" value="1"/>
</dbReference>
<dbReference type="GO" id="GO:0004400">
    <property type="term" value="F:histidinol-phosphate transaminase activity"/>
    <property type="evidence" value="ECO:0007669"/>
    <property type="project" value="UniProtKB-EC"/>
</dbReference>
<evidence type="ECO:0000313" key="12">
    <source>
        <dbReference type="EMBL" id="SVC09297.1"/>
    </source>
</evidence>
<feature type="non-terminal residue" evidence="12">
    <location>
        <position position="1"/>
    </location>
</feature>
<evidence type="ECO:0000256" key="10">
    <source>
        <dbReference type="ARBA" id="ARBA00047481"/>
    </source>
</evidence>
<evidence type="ECO:0000256" key="8">
    <source>
        <dbReference type="ARBA" id="ARBA00022898"/>
    </source>
</evidence>
<keyword evidence="7" id="KW-0808">Transferase</keyword>
<dbReference type="SUPFAM" id="SSF53383">
    <property type="entry name" value="PLP-dependent transferases"/>
    <property type="match status" value="1"/>
</dbReference>
<evidence type="ECO:0000256" key="6">
    <source>
        <dbReference type="ARBA" id="ARBA00022605"/>
    </source>
</evidence>
<evidence type="ECO:0000256" key="3">
    <source>
        <dbReference type="ARBA" id="ARBA00007970"/>
    </source>
</evidence>
<gene>
    <name evidence="12" type="ORF">METZ01_LOCUS262151</name>
</gene>
<evidence type="ECO:0000256" key="2">
    <source>
        <dbReference type="ARBA" id="ARBA00005011"/>
    </source>
</evidence>
<evidence type="ECO:0000256" key="9">
    <source>
        <dbReference type="ARBA" id="ARBA00023102"/>
    </source>
</evidence>
<dbReference type="InterPro" id="IPR001917">
    <property type="entry name" value="Aminotrans_II_pyridoxalP_BS"/>
</dbReference>
<dbReference type="AlphaFoldDB" id="A0A382JDG8"/>
<dbReference type="CDD" id="cd00609">
    <property type="entry name" value="AAT_like"/>
    <property type="match status" value="1"/>
</dbReference>
<accession>A0A382JDG8</accession>
<dbReference type="Gene3D" id="3.40.640.10">
    <property type="entry name" value="Type I PLP-dependent aspartate aminotransferase-like (Major domain)"/>
    <property type="match status" value="1"/>
</dbReference>
<comment type="similarity">
    <text evidence="3">Belongs to the class-II pyridoxal-phosphate-dependent aminotransferase family. Histidinol-phosphate aminotransferase subfamily.</text>
</comment>
<sequence>DRQSMALNVEAYIAAIEPDTRIVYITNPHSPSGTWLDESEVRRIVEASAHALVVLDEAYVHYSDTPGYIHLAAEYENLAVLRTFSKAFGLAGLRIGFGVARRPIIDTLLAVKPTWNMGQLQIVGGVAALDDDEHVERTIQTIVKNREYVQGRFQELDRFRMVGGSRSNFFLVELLDPDIDSTGVFLGLLERGVVVKDGSVSFRGLDDRFLRCDVNLQPHMDRLIDALADLS</sequence>
<keyword evidence="8" id="KW-0663">Pyridoxal phosphate</keyword>
<proteinExistence type="inferred from homology"/>
<keyword evidence="6" id="KW-0028">Amino-acid biosynthesis</keyword>
<dbReference type="EMBL" id="UINC01073141">
    <property type="protein sequence ID" value="SVC09297.1"/>
    <property type="molecule type" value="Genomic_DNA"/>
</dbReference>
<reference evidence="12" key="1">
    <citation type="submission" date="2018-05" db="EMBL/GenBank/DDBJ databases">
        <authorList>
            <person name="Lanie J.A."/>
            <person name="Ng W.-L."/>
            <person name="Kazmierczak K.M."/>
            <person name="Andrzejewski T.M."/>
            <person name="Davidsen T.M."/>
            <person name="Wayne K.J."/>
            <person name="Tettelin H."/>
            <person name="Glass J.I."/>
            <person name="Rusch D."/>
            <person name="Podicherti R."/>
            <person name="Tsui H.-C.T."/>
            <person name="Winkler M.E."/>
        </authorList>
    </citation>
    <scope>NUCLEOTIDE SEQUENCE</scope>
</reference>
<dbReference type="GO" id="GO:0030170">
    <property type="term" value="F:pyridoxal phosphate binding"/>
    <property type="evidence" value="ECO:0007669"/>
    <property type="project" value="InterPro"/>
</dbReference>
<evidence type="ECO:0000256" key="4">
    <source>
        <dbReference type="ARBA" id="ARBA00012748"/>
    </source>
</evidence>
<organism evidence="12">
    <name type="scientific">marine metagenome</name>
    <dbReference type="NCBI Taxonomy" id="408172"/>
    <lineage>
        <taxon>unclassified sequences</taxon>
        <taxon>metagenomes</taxon>
        <taxon>ecological metagenomes</taxon>
    </lineage>
</organism>
<dbReference type="InterPro" id="IPR004839">
    <property type="entry name" value="Aminotransferase_I/II_large"/>
</dbReference>
<comment type="catalytic activity">
    <reaction evidence="10">
        <text>L-histidinol phosphate + 2-oxoglutarate = 3-(imidazol-4-yl)-2-oxopropyl phosphate + L-glutamate</text>
        <dbReference type="Rhea" id="RHEA:23744"/>
        <dbReference type="ChEBI" id="CHEBI:16810"/>
        <dbReference type="ChEBI" id="CHEBI:29985"/>
        <dbReference type="ChEBI" id="CHEBI:57766"/>
        <dbReference type="ChEBI" id="CHEBI:57980"/>
        <dbReference type="EC" id="2.6.1.9"/>
    </reaction>
</comment>
<evidence type="ECO:0000256" key="5">
    <source>
        <dbReference type="ARBA" id="ARBA00022576"/>
    </source>
</evidence>
<dbReference type="InterPro" id="IPR015422">
    <property type="entry name" value="PyrdxlP-dep_Trfase_small"/>
</dbReference>
<dbReference type="PANTHER" id="PTHR43643">
    <property type="entry name" value="HISTIDINOL-PHOSPHATE AMINOTRANSFERASE 2"/>
    <property type="match status" value="1"/>
</dbReference>
<evidence type="ECO:0000259" key="11">
    <source>
        <dbReference type="Pfam" id="PF00155"/>
    </source>
</evidence>
<dbReference type="PANTHER" id="PTHR43643:SF6">
    <property type="entry name" value="HISTIDINOL-PHOSPHATE AMINOTRANSFERASE"/>
    <property type="match status" value="1"/>
</dbReference>
<feature type="domain" description="Aminotransferase class I/classII large" evidence="11">
    <location>
        <begin position="3"/>
        <end position="214"/>
    </location>
</feature>
<keyword evidence="9" id="KW-0368">Histidine biosynthesis</keyword>
<evidence type="ECO:0000256" key="1">
    <source>
        <dbReference type="ARBA" id="ARBA00001933"/>
    </source>
</evidence>